<keyword evidence="2" id="KW-1133">Transmembrane helix</keyword>
<evidence type="ECO:0000256" key="1">
    <source>
        <dbReference type="SAM" id="MobiDB-lite"/>
    </source>
</evidence>
<feature type="transmembrane region" description="Helical" evidence="2">
    <location>
        <begin position="61"/>
        <end position="79"/>
    </location>
</feature>
<keyword evidence="2" id="KW-0472">Membrane</keyword>
<name>A0A8T2WS05_POPDE</name>
<feature type="compositionally biased region" description="Basic and acidic residues" evidence="1">
    <location>
        <begin position="1"/>
        <end position="14"/>
    </location>
</feature>
<sequence>MDEGKGMQRRDFIPRRPHSTHVSTQIDNVLLAQSLPIKNPYIYPSQEDNPRKKGFCLVAKAMAKFVAVFLLALIAISMLQTLVVASHGRGGHHNNNKNKYGPGSLKSFQINEFKRDNTPLKILICGLWISRSNQVKKSEHGQILDRGLLLSLTLIVLCNDQNVHHNARGGVARPSTISHACSSVRSAARSASAFPQGIMGIKLCALATTTGRPRKEGLSALEQ</sequence>
<keyword evidence="4" id="KW-1185">Reference proteome</keyword>
<reference evidence="3" key="1">
    <citation type="journal article" date="2021" name="J. Hered.">
        <title>Genome Assembly of Salicaceae Populus deltoides (Eastern Cottonwood) I-69 Based on Nanopore Sequencing and Hi-C Technologies.</title>
        <authorList>
            <person name="Bai S."/>
            <person name="Wu H."/>
            <person name="Zhang J."/>
            <person name="Pan Z."/>
            <person name="Zhao W."/>
            <person name="Li Z."/>
            <person name="Tong C."/>
        </authorList>
    </citation>
    <scope>NUCLEOTIDE SEQUENCE</scope>
    <source>
        <tissue evidence="3">Leaf</tissue>
    </source>
</reference>
<keyword evidence="2" id="KW-0812">Transmembrane</keyword>
<evidence type="ECO:0000313" key="3">
    <source>
        <dbReference type="EMBL" id="KAH8483686.1"/>
    </source>
</evidence>
<comment type="caution">
    <text evidence="3">The sequence shown here is derived from an EMBL/GenBank/DDBJ whole genome shotgun (WGS) entry which is preliminary data.</text>
</comment>
<dbReference type="EMBL" id="JACEGQ020000017">
    <property type="protein sequence ID" value="KAH8483686.1"/>
    <property type="molecule type" value="Genomic_DNA"/>
</dbReference>
<protein>
    <submittedName>
        <fullName evidence="3">Uncharacterized protein</fullName>
    </submittedName>
</protein>
<evidence type="ECO:0000256" key="2">
    <source>
        <dbReference type="SAM" id="Phobius"/>
    </source>
</evidence>
<gene>
    <name evidence="3" type="ORF">H0E87_028196</name>
</gene>
<evidence type="ECO:0000313" key="4">
    <source>
        <dbReference type="Proteomes" id="UP000807159"/>
    </source>
</evidence>
<accession>A0A8T2WS05</accession>
<dbReference type="AlphaFoldDB" id="A0A8T2WS05"/>
<dbReference type="Proteomes" id="UP000807159">
    <property type="component" value="Chromosome 17"/>
</dbReference>
<proteinExistence type="predicted"/>
<feature type="region of interest" description="Disordered" evidence="1">
    <location>
        <begin position="1"/>
        <end position="21"/>
    </location>
</feature>
<organism evidence="3 4">
    <name type="scientific">Populus deltoides</name>
    <name type="common">Eastern poplar</name>
    <name type="synonym">Eastern cottonwood</name>
    <dbReference type="NCBI Taxonomy" id="3696"/>
    <lineage>
        <taxon>Eukaryota</taxon>
        <taxon>Viridiplantae</taxon>
        <taxon>Streptophyta</taxon>
        <taxon>Embryophyta</taxon>
        <taxon>Tracheophyta</taxon>
        <taxon>Spermatophyta</taxon>
        <taxon>Magnoliopsida</taxon>
        <taxon>eudicotyledons</taxon>
        <taxon>Gunneridae</taxon>
        <taxon>Pentapetalae</taxon>
        <taxon>rosids</taxon>
        <taxon>fabids</taxon>
        <taxon>Malpighiales</taxon>
        <taxon>Salicaceae</taxon>
        <taxon>Saliceae</taxon>
        <taxon>Populus</taxon>
    </lineage>
</organism>